<dbReference type="GO" id="GO:0019350">
    <property type="term" value="P:teichoic acid biosynthetic process"/>
    <property type="evidence" value="ECO:0007669"/>
    <property type="project" value="UniProtKB-KW"/>
</dbReference>
<dbReference type="Proteomes" id="UP001275867">
    <property type="component" value="Unassembled WGS sequence"/>
</dbReference>
<evidence type="ECO:0000313" key="7">
    <source>
        <dbReference type="EMBL" id="MDV7693819.1"/>
    </source>
</evidence>
<comment type="subcellular location">
    <subcellularLocation>
        <location evidence="1">Cell membrane</location>
        <topology evidence="1">Peripheral membrane protein</topology>
    </subcellularLocation>
</comment>
<dbReference type="Gene3D" id="3.40.50.12580">
    <property type="match status" value="1"/>
</dbReference>
<dbReference type="PANTHER" id="PTHR37316">
    <property type="entry name" value="TEICHOIC ACID GLYCEROL-PHOSPHATE PRIMASE"/>
    <property type="match status" value="1"/>
</dbReference>
<proteinExistence type="inferred from homology"/>
<evidence type="ECO:0000256" key="4">
    <source>
        <dbReference type="ARBA" id="ARBA00022679"/>
    </source>
</evidence>
<dbReference type="Gene3D" id="3.40.50.11820">
    <property type="match status" value="1"/>
</dbReference>
<keyword evidence="3" id="KW-1003">Cell membrane</keyword>
<reference evidence="7" key="2">
    <citation type="submission" date="2019-10" db="EMBL/GenBank/DDBJ databases">
        <title>Malate fermentation in French cider.</title>
        <authorList>
            <person name="Cousin F.J."/>
            <person name="Medina Fernandez S."/>
            <person name="Misery B."/>
            <person name="Laplace J.-M."/>
            <person name="Cretenet M."/>
        </authorList>
    </citation>
    <scope>NUCLEOTIDE SEQUENCE</scope>
    <source>
        <strain evidence="7">UCMA15901</strain>
    </source>
</reference>
<dbReference type="RefSeq" id="WP_068805681.1">
    <property type="nucleotide sequence ID" value="NZ_CP158977.1"/>
</dbReference>
<dbReference type="PANTHER" id="PTHR37316:SF3">
    <property type="entry name" value="TEICHOIC ACID GLYCEROL-PHOSPHATE TRANSFERASE"/>
    <property type="match status" value="1"/>
</dbReference>
<dbReference type="GO" id="GO:0005886">
    <property type="term" value="C:plasma membrane"/>
    <property type="evidence" value="ECO:0007669"/>
    <property type="project" value="UniProtKB-SubCell"/>
</dbReference>
<dbReference type="GeneID" id="93382403"/>
<evidence type="ECO:0000256" key="6">
    <source>
        <dbReference type="ARBA" id="ARBA00023136"/>
    </source>
</evidence>
<keyword evidence="9" id="KW-1185">Reference proteome</keyword>
<evidence type="ECO:0000256" key="2">
    <source>
        <dbReference type="ARBA" id="ARBA00010488"/>
    </source>
</evidence>
<evidence type="ECO:0000313" key="9">
    <source>
        <dbReference type="Proteomes" id="UP000077280"/>
    </source>
</evidence>
<dbReference type="InterPro" id="IPR051612">
    <property type="entry name" value="Teichoic_Acid_Biosynth"/>
</dbReference>
<dbReference type="InterPro" id="IPR043149">
    <property type="entry name" value="TagF_N"/>
</dbReference>
<gene>
    <name evidence="8" type="ORF">A7K95_04860</name>
    <name evidence="7" type="ORF">GA842_02765</name>
</gene>
<name>A0AAP5TD60_9LACO</name>
<dbReference type="EMBL" id="WERX01000006">
    <property type="protein sequence ID" value="MDV7693819.1"/>
    <property type="molecule type" value="Genomic_DNA"/>
</dbReference>
<evidence type="ECO:0008006" key="11">
    <source>
        <dbReference type="Google" id="ProtNLM"/>
    </source>
</evidence>
<organism evidence="7 10">
    <name type="scientific">Pediococcus parvulus</name>
    <dbReference type="NCBI Taxonomy" id="54062"/>
    <lineage>
        <taxon>Bacteria</taxon>
        <taxon>Bacillati</taxon>
        <taxon>Bacillota</taxon>
        <taxon>Bacilli</taxon>
        <taxon>Lactobacillales</taxon>
        <taxon>Lactobacillaceae</taxon>
        <taxon>Pediococcus</taxon>
    </lineage>
</organism>
<evidence type="ECO:0000256" key="3">
    <source>
        <dbReference type="ARBA" id="ARBA00022475"/>
    </source>
</evidence>
<dbReference type="EMBL" id="LXND01000033">
    <property type="protein sequence ID" value="OAD64414.1"/>
    <property type="molecule type" value="Genomic_DNA"/>
</dbReference>
<dbReference type="GO" id="GO:0047355">
    <property type="term" value="F:CDP-glycerol glycerophosphotransferase activity"/>
    <property type="evidence" value="ECO:0007669"/>
    <property type="project" value="InterPro"/>
</dbReference>
<dbReference type="InterPro" id="IPR007554">
    <property type="entry name" value="Glycerophosphate_synth"/>
</dbReference>
<evidence type="ECO:0000256" key="1">
    <source>
        <dbReference type="ARBA" id="ARBA00004202"/>
    </source>
</evidence>
<dbReference type="Proteomes" id="UP000077280">
    <property type="component" value="Unassembled WGS sequence"/>
</dbReference>
<keyword evidence="5" id="KW-0777">Teichoic acid biosynthesis</keyword>
<evidence type="ECO:0000313" key="10">
    <source>
        <dbReference type="Proteomes" id="UP001275867"/>
    </source>
</evidence>
<dbReference type="InterPro" id="IPR043148">
    <property type="entry name" value="TagF_C"/>
</dbReference>
<evidence type="ECO:0000313" key="8">
    <source>
        <dbReference type="EMBL" id="OAD64414.1"/>
    </source>
</evidence>
<keyword evidence="4" id="KW-0808">Transferase</keyword>
<protein>
    <recommendedName>
        <fullName evidence="11">Teichoic acid biosynthesis protein</fullName>
    </recommendedName>
</protein>
<dbReference type="AlphaFoldDB" id="A0AAP5TD60"/>
<comment type="similarity">
    <text evidence="2">Belongs to the CDP-glycerol glycerophosphotransferase family.</text>
</comment>
<sequence>MDQIEIYLKKNTFNIVSTKELNNLRIWNKETHEEISFSSVSTGRYQISAAKILGLLDTTKKDRAYIFWGEHQEIDLTHIQLKSPVNNPRLQLIINGVSLSLYVSFKNTLRFMCNLFPSIKGYYLKNQIEKISSASDTVTLNLAVYTKFFALQALDFKITHRQLDQSVLLTDIKSVTSERIGFNTFINHFKINFHPAQQLHELEPNIKPNGYNWQFFDLRILLHFAEFKVRPREFRVTYNSACNVDCVVPYPNDLLLHLYWYGTNKYNNLSYRIDFVPKDTYQTYLSFKDGLQNTQTNTDKKIVLISEYPQKAQDNGFALFKYLIQKKSSEFDPYYIITEDSPDLHNLKKYMKHVVFYNSPEHVKKFMQAAVLCHTHSSYYALPFRNNLFVEKEKKIQKVFLQHGITAVRNVEHLYGKNTHPDFTNKFIVSSERERQLIVHKLNYADEDVVLTGLARFDLLLKHNHPFISYIKRRRVLLMPTWREGVVNLSDKDFVKTEYFKKINGLLNSKKLLNLKHRQHLTIDFYLHTNFQKFSHLFHSDEVNILSEGNQTVQSILKSHGILITDFSSVGLDFALLKRPVLYYQFDGPDVNDAFNDHPEDLLPGPIITKEDELISELSSKVKNNRLDEKYAKRISQNIYKFQDEHARDRIFQVLRALE</sequence>
<keyword evidence="6" id="KW-0472">Membrane</keyword>
<comment type="caution">
    <text evidence="7">The sequence shown here is derived from an EMBL/GenBank/DDBJ whole genome shotgun (WGS) entry which is preliminary data.</text>
</comment>
<accession>A0AAP5TD60</accession>
<dbReference type="Pfam" id="PF04464">
    <property type="entry name" value="Glyphos_transf"/>
    <property type="match status" value="1"/>
</dbReference>
<dbReference type="SUPFAM" id="SSF53756">
    <property type="entry name" value="UDP-Glycosyltransferase/glycogen phosphorylase"/>
    <property type="match status" value="1"/>
</dbReference>
<evidence type="ECO:0000256" key="5">
    <source>
        <dbReference type="ARBA" id="ARBA00022944"/>
    </source>
</evidence>
<reference evidence="8 9" key="1">
    <citation type="submission" date="2016-05" db="EMBL/GenBank/DDBJ databases">
        <title>Draft genome sequence of Pediococcus parvulus 2.6, a probiotic beta-glucan producer strain.</title>
        <authorList>
            <person name="Mohedano M.L."/>
            <person name="Perez-Ramos A."/>
            <person name="Duenas M.T."/>
            <person name="Lamontanara A."/>
            <person name="Orru L."/>
            <person name="Spano G."/>
            <person name="Capozzi V."/>
            <person name="Lopez P."/>
        </authorList>
    </citation>
    <scope>NUCLEOTIDE SEQUENCE [LARGE SCALE GENOMIC DNA]</scope>
    <source>
        <strain evidence="8 9">2.6</strain>
    </source>
</reference>